<proteinExistence type="predicted"/>
<dbReference type="CDD" id="cd01335">
    <property type="entry name" value="Radical_SAM"/>
    <property type="match status" value="1"/>
</dbReference>
<dbReference type="InterPro" id="IPR023885">
    <property type="entry name" value="4Fe4S-binding_SPASM_dom"/>
</dbReference>
<comment type="cofactor">
    <cofactor evidence="1">
        <name>[4Fe-4S] cluster</name>
        <dbReference type="ChEBI" id="CHEBI:49883"/>
    </cofactor>
</comment>
<evidence type="ECO:0000256" key="6">
    <source>
        <dbReference type="ARBA" id="ARBA00023014"/>
    </source>
</evidence>
<keyword evidence="6" id="KW-0411">Iron-sulfur</keyword>
<evidence type="ECO:0000259" key="9">
    <source>
        <dbReference type="Pfam" id="PF13186"/>
    </source>
</evidence>
<gene>
    <name evidence="10" type="ORF">GCM10017083_22870</name>
</gene>
<reference evidence="10" key="2">
    <citation type="submission" date="2020-09" db="EMBL/GenBank/DDBJ databases">
        <authorList>
            <person name="Sun Q."/>
            <person name="Kim S."/>
        </authorList>
    </citation>
    <scope>NUCLEOTIDE SEQUENCE</scope>
    <source>
        <strain evidence="10">KCTC 42651</strain>
    </source>
</reference>
<dbReference type="GO" id="GO:0051539">
    <property type="term" value="F:4 iron, 4 sulfur cluster binding"/>
    <property type="evidence" value="ECO:0007669"/>
    <property type="project" value="UniProtKB-KW"/>
</dbReference>
<accession>A0A918XRH7</accession>
<dbReference type="GO" id="GO:0003824">
    <property type="term" value="F:catalytic activity"/>
    <property type="evidence" value="ECO:0007669"/>
    <property type="project" value="InterPro"/>
</dbReference>
<dbReference type="Proteomes" id="UP000630353">
    <property type="component" value="Unassembled WGS sequence"/>
</dbReference>
<feature type="domain" description="4Fe4S-binding SPASM" evidence="9">
    <location>
        <begin position="361"/>
        <end position="433"/>
    </location>
</feature>
<dbReference type="PANTHER" id="PTHR43787:SF3">
    <property type="entry name" value="ARYLSULFATASE REGULATORY PROTEIN"/>
    <property type="match status" value="1"/>
</dbReference>
<reference evidence="10" key="1">
    <citation type="journal article" date="2014" name="Int. J. Syst. Evol. Microbiol.">
        <title>Complete genome sequence of Corynebacterium casei LMG S-19264T (=DSM 44701T), isolated from a smear-ripened cheese.</title>
        <authorList>
            <consortium name="US DOE Joint Genome Institute (JGI-PGF)"/>
            <person name="Walter F."/>
            <person name="Albersmeier A."/>
            <person name="Kalinowski J."/>
            <person name="Ruckert C."/>
        </authorList>
    </citation>
    <scope>NUCLEOTIDE SEQUENCE</scope>
    <source>
        <strain evidence="10">KCTC 42651</strain>
    </source>
</reference>
<keyword evidence="11" id="KW-1185">Reference proteome</keyword>
<dbReference type="InterPro" id="IPR007197">
    <property type="entry name" value="rSAM"/>
</dbReference>
<feature type="repeat" description="TPR" evidence="7">
    <location>
        <begin position="53"/>
        <end position="86"/>
    </location>
</feature>
<dbReference type="EMBL" id="BMZS01000004">
    <property type="protein sequence ID" value="GHD49922.1"/>
    <property type="molecule type" value="Genomic_DNA"/>
</dbReference>
<evidence type="ECO:0000313" key="10">
    <source>
        <dbReference type="EMBL" id="GHD49922.1"/>
    </source>
</evidence>
<sequence length="462" mass="51777">MVSRWKDIDRTGLPADHLLNVVGSVATPAAGETAHGNVGGPVPLSGARQMHVAETAFKRGLEQHNRGDVAAAVRRYRNALVVDPRHPGASRYLAKIELREGDRSGAFRRVLPLVAAGSTDRVVEDLFKNLSPHPRPVSGEPIGGLFRRDHFVGVTDRERAKRLFAQSIRNIDLELFSYCNRRCLYCPNAFIDRISANNYLPGPVYRMIVRDLAEIGYRSKVTLNFYNEPMADPVTLEACRELRAALPVASIRMNTNGDYLNRDSLAEIRDAGLNHLMISLHVSAVVDWDDDKVRFRAEQIYERLGRRPEHIDFRPGRMYQAFIPFEGMKVEVVQGNYNQFGYNIGGLMRHIPAPTERLSPCDEPFKSMTVTYNGNLTPCCRIRGDADDHKPYVTGNLADYDTIYEAWANEALAGWRRHLLGFNPKAAPCHECTAVRVADTPAERKVRDAAAGLMPAEERRSA</sequence>
<protein>
    <recommendedName>
        <fullName evidence="12">Radical SAM protein</fullName>
    </recommendedName>
</protein>
<evidence type="ECO:0000256" key="2">
    <source>
        <dbReference type="ARBA" id="ARBA00022485"/>
    </source>
</evidence>
<dbReference type="SUPFAM" id="SSF102114">
    <property type="entry name" value="Radical SAM enzymes"/>
    <property type="match status" value="1"/>
</dbReference>
<dbReference type="CDD" id="cd21109">
    <property type="entry name" value="SPASM"/>
    <property type="match status" value="1"/>
</dbReference>
<evidence type="ECO:0000256" key="3">
    <source>
        <dbReference type="ARBA" id="ARBA00022691"/>
    </source>
</evidence>
<name>A0A918XRH7_9PROT</name>
<keyword evidence="7" id="KW-0802">TPR repeat</keyword>
<dbReference type="InterPro" id="IPR058240">
    <property type="entry name" value="rSAM_sf"/>
</dbReference>
<dbReference type="SFLD" id="SFLDS00029">
    <property type="entry name" value="Radical_SAM"/>
    <property type="match status" value="1"/>
</dbReference>
<evidence type="ECO:0000256" key="4">
    <source>
        <dbReference type="ARBA" id="ARBA00022723"/>
    </source>
</evidence>
<dbReference type="Pfam" id="PF13186">
    <property type="entry name" value="SPASM"/>
    <property type="match status" value="1"/>
</dbReference>
<keyword evidence="2" id="KW-0004">4Fe-4S</keyword>
<comment type="caution">
    <text evidence="10">The sequence shown here is derived from an EMBL/GenBank/DDBJ whole genome shotgun (WGS) entry which is preliminary data.</text>
</comment>
<dbReference type="RefSeq" id="WP_189989468.1">
    <property type="nucleotide sequence ID" value="NZ_BMZS01000004.1"/>
</dbReference>
<keyword evidence="3" id="KW-0949">S-adenosyl-L-methionine</keyword>
<organism evidence="10 11">
    <name type="scientific">Thalassobaculum fulvum</name>
    <dbReference type="NCBI Taxonomy" id="1633335"/>
    <lineage>
        <taxon>Bacteria</taxon>
        <taxon>Pseudomonadati</taxon>
        <taxon>Pseudomonadota</taxon>
        <taxon>Alphaproteobacteria</taxon>
        <taxon>Rhodospirillales</taxon>
        <taxon>Thalassobaculaceae</taxon>
        <taxon>Thalassobaculum</taxon>
    </lineage>
</organism>
<dbReference type="PROSITE" id="PS50005">
    <property type="entry name" value="TPR"/>
    <property type="match status" value="1"/>
</dbReference>
<dbReference type="AlphaFoldDB" id="A0A918XRH7"/>
<dbReference type="Pfam" id="PF04055">
    <property type="entry name" value="Radical_SAM"/>
    <property type="match status" value="1"/>
</dbReference>
<dbReference type="SUPFAM" id="SSF48452">
    <property type="entry name" value="TPR-like"/>
    <property type="match status" value="1"/>
</dbReference>
<dbReference type="PANTHER" id="PTHR43787">
    <property type="entry name" value="FEMO COFACTOR BIOSYNTHESIS PROTEIN NIFB-RELATED"/>
    <property type="match status" value="1"/>
</dbReference>
<feature type="domain" description="Radical SAM core" evidence="8">
    <location>
        <begin position="175"/>
        <end position="281"/>
    </location>
</feature>
<evidence type="ECO:0000256" key="5">
    <source>
        <dbReference type="ARBA" id="ARBA00023004"/>
    </source>
</evidence>
<dbReference type="InterPro" id="IPR013785">
    <property type="entry name" value="Aldolase_TIM"/>
</dbReference>
<evidence type="ECO:0000259" key="8">
    <source>
        <dbReference type="Pfam" id="PF04055"/>
    </source>
</evidence>
<dbReference type="GO" id="GO:0046872">
    <property type="term" value="F:metal ion binding"/>
    <property type="evidence" value="ECO:0007669"/>
    <property type="project" value="UniProtKB-KW"/>
</dbReference>
<evidence type="ECO:0000313" key="11">
    <source>
        <dbReference type="Proteomes" id="UP000630353"/>
    </source>
</evidence>
<dbReference type="InterPro" id="IPR011990">
    <property type="entry name" value="TPR-like_helical_dom_sf"/>
</dbReference>
<evidence type="ECO:0000256" key="1">
    <source>
        <dbReference type="ARBA" id="ARBA00001966"/>
    </source>
</evidence>
<keyword evidence="4" id="KW-0479">Metal-binding</keyword>
<dbReference type="Gene3D" id="3.20.20.70">
    <property type="entry name" value="Aldolase class I"/>
    <property type="match status" value="1"/>
</dbReference>
<evidence type="ECO:0000256" key="7">
    <source>
        <dbReference type="PROSITE-ProRule" id="PRU00339"/>
    </source>
</evidence>
<dbReference type="InterPro" id="IPR019734">
    <property type="entry name" value="TPR_rpt"/>
</dbReference>
<keyword evidence="5" id="KW-0408">Iron</keyword>
<evidence type="ECO:0008006" key="12">
    <source>
        <dbReference type="Google" id="ProtNLM"/>
    </source>
</evidence>